<evidence type="ECO:0000313" key="5">
    <source>
        <dbReference type="Proteomes" id="UP001165060"/>
    </source>
</evidence>
<feature type="signal peptide" evidence="2">
    <location>
        <begin position="1"/>
        <end position="26"/>
    </location>
</feature>
<keyword evidence="5" id="KW-1185">Reference proteome</keyword>
<proteinExistence type="predicted"/>
<dbReference type="PANTHER" id="PTHR19308">
    <property type="entry name" value="PHOSPHATIDYLCHOLINE TRANSFER PROTEIN"/>
    <property type="match status" value="1"/>
</dbReference>
<feature type="domain" description="START" evidence="3">
    <location>
        <begin position="151"/>
        <end position="379"/>
    </location>
</feature>
<reference evidence="4 5" key="1">
    <citation type="journal article" date="2023" name="Commun. Biol.">
        <title>Genome analysis of Parmales, the sister group of diatoms, reveals the evolutionary specialization of diatoms from phago-mixotrophs to photoautotrophs.</title>
        <authorList>
            <person name="Ban H."/>
            <person name="Sato S."/>
            <person name="Yoshikawa S."/>
            <person name="Yamada K."/>
            <person name="Nakamura Y."/>
            <person name="Ichinomiya M."/>
            <person name="Sato N."/>
            <person name="Blanc-Mathieu R."/>
            <person name="Endo H."/>
            <person name="Kuwata A."/>
            <person name="Ogata H."/>
        </authorList>
    </citation>
    <scope>NUCLEOTIDE SEQUENCE [LARGE SCALE GENOMIC DNA]</scope>
</reference>
<dbReference type="CDD" id="cd00177">
    <property type="entry name" value="START"/>
    <property type="match status" value="1"/>
</dbReference>
<dbReference type="InterPro" id="IPR002913">
    <property type="entry name" value="START_lipid-bd_dom"/>
</dbReference>
<dbReference type="Proteomes" id="UP001165060">
    <property type="component" value="Unassembled WGS sequence"/>
</dbReference>
<evidence type="ECO:0000259" key="3">
    <source>
        <dbReference type="PROSITE" id="PS50848"/>
    </source>
</evidence>
<keyword evidence="2" id="KW-0732">Signal</keyword>
<dbReference type="Pfam" id="PF01852">
    <property type="entry name" value="START"/>
    <property type="match status" value="1"/>
</dbReference>
<feature type="region of interest" description="Disordered" evidence="1">
    <location>
        <begin position="129"/>
        <end position="149"/>
    </location>
</feature>
<evidence type="ECO:0000313" key="4">
    <source>
        <dbReference type="EMBL" id="GMI35316.1"/>
    </source>
</evidence>
<organism evidence="4 5">
    <name type="scientific">Tetraparma gracilis</name>
    <dbReference type="NCBI Taxonomy" id="2962635"/>
    <lineage>
        <taxon>Eukaryota</taxon>
        <taxon>Sar</taxon>
        <taxon>Stramenopiles</taxon>
        <taxon>Ochrophyta</taxon>
        <taxon>Bolidophyceae</taxon>
        <taxon>Parmales</taxon>
        <taxon>Triparmaceae</taxon>
        <taxon>Tetraparma</taxon>
    </lineage>
</organism>
<dbReference type="SUPFAM" id="SSF55961">
    <property type="entry name" value="Bet v1-like"/>
    <property type="match status" value="1"/>
</dbReference>
<protein>
    <recommendedName>
        <fullName evidence="3">START domain-containing protein</fullName>
    </recommendedName>
</protein>
<name>A0ABQ6MXA1_9STRA</name>
<dbReference type="EMBL" id="BRYB01001868">
    <property type="protein sequence ID" value="GMI35316.1"/>
    <property type="molecule type" value="Genomic_DNA"/>
</dbReference>
<feature type="chain" id="PRO_5045161226" description="START domain-containing protein" evidence="2">
    <location>
        <begin position="27"/>
        <end position="379"/>
    </location>
</feature>
<sequence length="379" mass="41182">MAWGMRGLLPFFLLLLLLPASPRRRGFSPRPVRADRTQRPWSPDLISLGSRGEGGPLAPLAPLAHDLLQRSPLPPSRQRLASPTSLDLAGYLSRSRRSVLLRAGRNLVYLETAVAAAAFQAQASLRAPRRPLPRRAAAAPAAPNLPGSGLSGEEVEALLRELEELLEAVTVNTFDNDPIWEPVRSPESPEGVSVWRTSRDVMDSSGRPVPANTPPVIRARRLLSVSPDRAMSLFLDQSRVPEYNPNARELRDLFSVDASTTVNRCASVSYGPFKPRDFVTVVRNRPLPGGGHASVAVPFEASGCPAREGYVRSSIRLSATFFLPVPGRPGSTEMVVCTQLGDLGGVADTKVARRLQERLVSQAPVDFLDKFSRAALRTV</sequence>
<evidence type="ECO:0000256" key="2">
    <source>
        <dbReference type="SAM" id="SignalP"/>
    </source>
</evidence>
<dbReference type="PANTHER" id="PTHR19308:SF14">
    <property type="entry name" value="START DOMAIN-CONTAINING PROTEIN"/>
    <property type="match status" value="1"/>
</dbReference>
<gene>
    <name evidence="4" type="ORF">TeGR_g3234</name>
</gene>
<feature type="region of interest" description="Disordered" evidence="1">
    <location>
        <begin position="27"/>
        <end position="53"/>
    </location>
</feature>
<dbReference type="Gene3D" id="3.30.530.20">
    <property type="match status" value="1"/>
</dbReference>
<evidence type="ECO:0000256" key="1">
    <source>
        <dbReference type="SAM" id="MobiDB-lite"/>
    </source>
</evidence>
<dbReference type="InterPro" id="IPR023393">
    <property type="entry name" value="START-like_dom_sf"/>
</dbReference>
<comment type="caution">
    <text evidence="4">The sequence shown here is derived from an EMBL/GenBank/DDBJ whole genome shotgun (WGS) entry which is preliminary data.</text>
</comment>
<dbReference type="PROSITE" id="PS50848">
    <property type="entry name" value="START"/>
    <property type="match status" value="1"/>
</dbReference>
<accession>A0ABQ6MXA1</accession>
<dbReference type="InterPro" id="IPR051213">
    <property type="entry name" value="START_lipid_transfer"/>
</dbReference>